<feature type="domain" description="Aminoacyl-tRNA synthetase class Ia" evidence="13">
    <location>
        <begin position="27"/>
        <end position="642"/>
    </location>
</feature>
<evidence type="ECO:0000256" key="3">
    <source>
        <dbReference type="ARBA" id="ARBA00022598"/>
    </source>
</evidence>
<dbReference type="InterPro" id="IPR009080">
    <property type="entry name" value="tRNAsynth_Ia_anticodon-bd"/>
</dbReference>
<dbReference type="InterPro" id="IPR010663">
    <property type="entry name" value="Znf_FPG/IleRS"/>
</dbReference>
<accession>A0A9D8PM90</accession>
<dbReference type="Proteomes" id="UP000809273">
    <property type="component" value="Unassembled WGS sequence"/>
</dbReference>
<dbReference type="HAMAP" id="MF_02002">
    <property type="entry name" value="Ile_tRNA_synth_type1"/>
    <property type="match status" value="1"/>
</dbReference>
<name>A0A9D8PM90_9DELT</name>
<reference evidence="16" key="1">
    <citation type="journal article" date="2021" name="Environ. Microbiol.">
        <title>Genomic characterization of three novel Desulfobacterota classes expand the metabolic and phylogenetic diversity of the phylum.</title>
        <authorList>
            <person name="Murphy C.L."/>
            <person name="Biggerstaff J."/>
            <person name="Eichhorn A."/>
            <person name="Ewing E."/>
            <person name="Shahan R."/>
            <person name="Soriano D."/>
            <person name="Stewart S."/>
            <person name="VanMol K."/>
            <person name="Walker R."/>
            <person name="Walters P."/>
            <person name="Elshahed M.S."/>
            <person name="Youssef N.H."/>
        </authorList>
    </citation>
    <scope>NUCLEOTIDE SEQUENCE</scope>
    <source>
        <strain evidence="16">Zod_Metabat.24</strain>
    </source>
</reference>
<comment type="function">
    <text evidence="10 12">Catalyzes the attachment of isoleucine to tRNA(Ile). As IleRS can inadvertently accommodate and process structurally similar amino acids such as valine, to avoid such errors it has two additional distinct tRNA(Ile)-dependent editing activities. One activity is designated as 'pretransfer' editing and involves the hydrolysis of activated Val-AMP. The other activity is designated 'posttransfer' editing and involves deacylation of mischarged Val-tRNA(Ile).</text>
</comment>
<sequence length="931" mass="106062">MDYKETLNLPKTEFPMKANLPKREPELLQHWDSIKIYDLIKDASKGREKYILHDGPPYANGNIHLGTALNKVLKDIIVKSRFMMGYDSYYVPGWDCHGLPIEHQVDKELGDKKLTMTKSEIRKRCRTFAEKYIDIQRSEFKRLGIFGEWDDPYLTMDYEYEATIIKELGKFALSGSLYRGKKPVYWCASCVTALAEAEVEYMDHTSTSIYVKFPMIDDLSNDFPELKGKNVSVIIWTTTPWTIPANLAIAFHPDYEYVAAEVKGGEVFILAEELADIVLSSFKMGDYKVLVKFPGKSLEGKKAKHPLYDRESVLILADYVTLDAGTGAVHTAPGHGQDDYFSGQKYGLEAYAPVDDLGKFTDDVQYFAGKFVFDANEDVNKKLAETGTLLKEEEFGHQYPHCWRCKQPIIFRSTPQWFISMEENDLRKQALKEIDKVRWIPKWGRERIYGMIQNRPDWCISRQRSWGVPITVFYCTECGTELIDEASLKRVVDLVKEGGADVWFEKDVSELVAPGTECKNCGGKNFKKEEDILDVWFDSGTSYAAVCEKRPGLKEVADMYLEGSDQHRGWFHSSLLASVGTRGRAPYREVLTHGFLVAGDGRKMSKSLGNVMFPNEVIDKYGAEVLRLWVSAEDYMDDIRVSWEILDRQSEAYRRIRNTSRFILGNLFDFDPKTDLVDGEAYAGLDRYLLIKYNKLIKRVLKAYEEFEFHTIYHSIHNFCAVNLSAFYLDILKDRLYTSAAESKARKAAQSAMYTILNGLVRLMAPILVFTAEEIWGEIPGNNGSGSVHTTSFPRADDSFVNDDLEREWDGVLEIRGVVTKALEEARRNKSIGHSLDALVTISAKGKKLELLRANSEILRDVFIVSRVEIVDAPLEDSFESEEIEDLFISVKKAPGEKCPRCWSYTEDIGKDEKHPEVCLRCAGNLKEGGS</sequence>
<evidence type="ECO:0000313" key="17">
    <source>
        <dbReference type="Proteomes" id="UP000809273"/>
    </source>
</evidence>
<evidence type="ECO:0000313" key="16">
    <source>
        <dbReference type="EMBL" id="MBN1573151.1"/>
    </source>
</evidence>
<dbReference type="SUPFAM" id="SSF47323">
    <property type="entry name" value="Anticodon-binding domain of a subclass of class I aminoacyl-tRNA synthetases"/>
    <property type="match status" value="1"/>
</dbReference>
<evidence type="ECO:0000256" key="7">
    <source>
        <dbReference type="ARBA" id="ARBA00022840"/>
    </source>
</evidence>
<evidence type="ECO:0000256" key="11">
    <source>
        <dbReference type="ARBA" id="ARBA00048359"/>
    </source>
</evidence>
<dbReference type="PANTHER" id="PTHR42765:SF1">
    <property type="entry name" value="ISOLEUCINE--TRNA LIGASE, MITOCHONDRIAL"/>
    <property type="match status" value="1"/>
</dbReference>
<evidence type="ECO:0000256" key="10">
    <source>
        <dbReference type="ARBA" id="ARBA00025217"/>
    </source>
</evidence>
<dbReference type="EC" id="6.1.1.5" evidence="12"/>
<dbReference type="FunFam" id="3.40.50.620:FF:000042">
    <property type="entry name" value="Isoleucine--tRNA ligase"/>
    <property type="match status" value="1"/>
</dbReference>
<feature type="binding site" evidence="12">
    <location>
        <position position="919"/>
    </location>
    <ligand>
        <name>Zn(2+)</name>
        <dbReference type="ChEBI" id="CHEBI:29105"/>
    </ligand>
</feature>
<comment type="catalytic activity">
    <reaction evidence="11 12">
        <text>tRNA(Ile) + L-isoleucine + ATP = L-isoleucyl-tRNA(Ile) + AMP + diphosphate</text>
        <dbReference type="Rhea" id="RHEA:11060"/>
        <dbReference type="Rhea" id="RHEA-COMP:9666"/>
        <dbReference type="Rhea" id="RHEA-COMP:9695"/>
        <dbReference type="ChEBI" id="CHEBI:30616"/>
        <dbReference type="ChEBI" id="CHEBI:33019"/>
        <dbReference type="ChEBI" id="CHEBI:58045"/>
        <dbReference type="ChEBI" id="CHEBI:78442"/>
        <dbReference type="ChEBI" id="CHEBI:78528"/>
        <dbReference type="ChEBI" id="CHEBI:456215"/>
        <dbReference type="EC" id="6.1.1.5"/>
    </reaction>
</comment>
<dbReference type="CDD" id="cd00818">
    <property type="entry name" value="IleRS_core"/>
    <property type="match status" value="1"/>
</dbReference>
<dbReference type="GO" id="GO:0002161">
    <property type="term" value="F:aminoacyl-tRNA deacylase activity"/>
    <property type="evidence" value="ECO:0007669"/>
    <property type="project" value="InterPro"/>
</dbReference>
<evidence type="ECO:0000256" key="5">
    <source>
        <dbReference type="ARBA" id="ARBA00022741"/>
    </source>
</evidence>
<dbReference type="AlphaFoldDB" id="A0A9D8PM90"/>
<dbReference type="Pfam" id="PF00133">
    <property type="entry name" value="tRNA-synt_1"/>
    <property type="match status" value="1"/>
</dbReference>
<dbReference type="PANTHER" id="PTHR42765">
    <property type="entry name" value="SOLEUCYL-TRNA SYNTHETASE"/>
    <property type="match status" value="1"/>
</dbReference>
<comment type="cofactor">
    <cofactor evidence="12">
        <name>Zn(2+)</name>
        <dbReference type="ChEBI" id="CHEBI:29105"/>
    </cofactor>
    <text evidence="12">Binds 1 zinc ion per subunit.</text>
</comment>
<dbReference type="GO" id="GO:0004822">
    <property type="term" value="F:isoleucine-tRNA ligase activity"/>
    <property type="evidence" value="ECO:0007669"/>
    <property type="project" value="UniProtKB-UniRule"/>
</dbReference>
<feature type="short sequence motif" description="'HIGH' region" evidence="12">
    <location>
        <begin position="57"/>
        <end position="67"/>
    </location>
</feature>
<keyword evidence="8 12" id="KW-0648">Protein biosynthesis</keyword>
<dbReference type="EMBL" id="JAFGIX010000040">
    <property type="protein sequence ID" value="MBN1573151.1"/>
    <property type="molecule type" value="Genomic_DNA"/>
</dbReference>
<dbReference type="PROSITE" id="PS00178">
    <property type="entry name" value="AA_TRNA_LIGASE_I"/>
    <property type="match status" value="1"/>
</dbReference>
<keyword evidence="6 12" id="KW-0862">Zinc</keyword>
<dbReference type="InterPro" id="IPR014729">
    <property type="entry name" value="Rossmann-like_a/b/a_fold"/>
</dbReference>
<dbReference type="SUPFAM" id="SSF52374">
    <property type="entry name" value="Nucleotidylyl transferase"/>
    <property type="match status" value="1"/>
</dbReference>
<feature type="domain" description="Methionyl/Valyl/Leucyl/Isoleucyl-tRNA synthetase anticodon-binding" evidence="15">
    <location>
        <begin position="686"/>
        <end position="840"/>
    </location>
</feature>
<keyword evidence="7 12" id="KW-0067">ATP-binding</keyword>
<keyword evidence="3 12" id="KW-0436">Ligase</keyword>
<evidence type="ECO:0000256" key="9">
    <source>
        <dbReference type="ARBA" id="ARBA00023146"/>
    </source>
</evidence>
<dbReference type="SUPFAM" id="SSF50677">
    <property type="entry name" value="ValRS/IleRS/LeuRS editing domain"/>
    <property type="match status" value="1"/>
</dbReference>
<dbReference type="FunFam" id="1.10.730.20:FF:000001">
    <property type="entry name" value="Isoleucine--tRNA ligase"/>
    <property type="match status" value="1"/>
</dbReference>
<dbReference type="InterPro" id="IPR009008">
    <property type="entry name" value="Val/Leu/Ile-tRNA-synth_edit"/>
</dbReference>
<feature type="binding site" evidence="12">
    <location>
        <position position="562"/>
    </location>
    <ligand>
        <name>L-isoleucyl-5'-AMP</name>
        <dbReference type="ChEBI" id="CHEBI:178002"/>
    </ligand>
</feature>
<protein>
    <recommendedName>
        <fullName evidence="12">Isoleucine--tRNA ligase</fullName>
        <ecNumber evidence="12">6.1.1.5</ecNumber>
    </recommendedName>
    <alternativeName>
        <fullName evidence="12">Isoleucyl-tRNA synthetase</fullName>
        <shortName evidence="12">IleRS</shortName>
    </alternativeName>
</protein>
<evidence type="ECO:0000256" key="12">
    <source>
        <dbReference type="HAMAP-Rule" id="MF_02002"/>
    </source>
</evidence>
<dbReference type="GO" id="GO:0006428">
    <property type="term" value="P:isoleucyl-tRNA aminoacylation"/>
    <property type="evidence" value="ECO:0007669"/>
    <property type="project" value="UniProtKB-UniRule"/>
</dbReference>
<dbReference type="InterPro" id="IPR013155">
    <property type="entry name" value="M/V/L/I-tRNA-synth_anticd-bd"/>
</dbReference>
<evidence type="ECO:0000259" key="15">
    <source>
        <dbReference type="Pfam" id="PF08264"/>
    </source>
</evidence>
<dbReference type="InterPro" id="IPR002300">
    <property type="entry name" value="aa-tRNA-synth_Ia"/>
</dbReference>
<reference evidence="16" key="2">
    <citation type="submission" date="2021-01" db="EMBL/GenBank/DDBJ databases">
        <authorList>
            <person name="Hahn C.R."/>
            <person name="Youssef N.H."/>
            <person name="Elshahed M."/>
        </authorList>
    </citation>
    <scope>NUCLEOTIDE SEQUENCE</scope>
    <source>
        <strain evidence="16">Zod_Metabat.24</strain>
    </source>
</reference>
<evidence type="ECO:0000256" key="2">
    <source>
        <dbReference type="ARBA" id="ARBA00022490"/>
    </source>
</evidence>
<dbReference type="NCBIfam" id="TIGR00392">
    <property type="entry name" value="ileS"/>
    <property type="match status" value="1"/>
</dbReference>
<keyword evidence="9 12" id="KW-0030">Aminoacyl-tRNA synthetase</keyword>
<dbReference type="Pfam" id="PF08264">
    <property type="entry name" value="Anticodon_1"/>
    <property type="match status" value="1"/>
</dbReference>
<feature type="binding site" evidence="12">
    <location>
        <position position="899"/>
    </location>
    <ligand>
        <name>Zn(2+)</name>
        <dbReference type="ChEBI" id="CHEBI:29105"/>
    </ligand>
</feature>
<dbReference type="GO" id="GO:0008270">
    <property type="term" value="F:zinc ion binding"/>
    <property type="evidence" value="ECO:0007669"/>
    <property type="project" value="UniProtKB-UniRule"/>
</dbReference>
<comment type="similarity">
    <text evidence="1 12">Belongs to the class-I aminoacyl-tRNA synthetase family. IleS type 1 subfamily.</text>
</comment>
<dbReference type="Pfam" id="PF06827">
    <property type="entry name" value="zf-FPG_IleRS"/>
    <property type="match status" value="1"/>
</dbReference>
<evidence type="ECO:0000256" key="4">
    <source>
        <dbReference type="ARBA" id="ARBA00022723"/>
    </source>
</evidence>
<evidence type="ECO:0000256" key="8">
    <source>
        <dbReference type="ARBA" id="ARBA00022917"/>
    </source>
</evidence>
<dbReference type="PRINTS" id="PR00984">
    <property type="entry name" value="TRNASYNTHILE"/>
</dbReference>
<dbReference type="Gene3D" id="1.10.730.20">
    <property type="match status" value="1"/>
</dbReference>
<dbReference type="Gene3D" id="1.10.10.830">
    <property type="entry name" value="Ile-tRNA synthetase CP2 domain-like"/>
    <property type="match status" value="1"/>
</dbReference>
<organism evidence="16 17">
    <name type="scientific">Candidatus Zymogenus saltonus</name>
    <dbReference type="NCBI Taxonomy" id="2844893"/>
    <lineage>
        <taxon>Bacteria</taxon>
        <taxon>Deltaproteobacteria</taxon>
        <taxon>Candidatus Zymogenia</taxon>
        <taxon>Candidatus Zymogeniales</taxon>
        <taxon>Candidatus Zymogenaceae</taxon>
        <taxon>Candidatus Zymogenus</taxon>
    </lineage>
</organism>
<dbReference type="Gene3D" id="3.40.50.620">
    <property type="entry name" value="HUPs"/>
    <property type="match status" value="2"/>
</dbReference>
<feature type="binding site" evidence="12">
    <location>
        <position position="922"/>
    </location>
    <ligand>
        <name>Zn(2+)</name>
        <dbReference type="ChEBI" id="CHEBI:29105"/>
    </ligand>
</feature>
<comment type="caution">
    <text evidence="16">The sequence shown here is derived from an EMBL/GenBank/DDBJ whole genome shotgun (WGS) entry which is preliminary data.</text>
</comment>
<dbReference type="CDD" id="cd07960">
    <property type="entry name" value="Anticodon_Ia_Ile_BEm"/>
    <property type="match status" value="1"/>
</dbReference>
<feature type="binding site" evidence="12">
    <location>
        <position position="606"/>
    </location>
    <ligand>
        <name>ATP</name>
        <dbReference type="ChEBI" id="CHEBI:30616"/>
    </ligand>
</feature>
<evidence type="ECO:0000259" key="13">
    <source>
        <dbReference type="Pfam" id="PF00133"/>
    </source>
</evidence>
<dbReference type="InterPro" id="IPR001412">
    <property type="entry name" value="aa-tRNA-synth_I_CS"/>
</dbReference>
<comment type="subcellular location">
    <subcellularLocation>
        <location evidence="12">Cytoplasm</location>
    </subcellularLocation>
</comment>
<comment type="domain">
    <text evidence="12">IleRS has two distinct active sites: one for aminoacylation and one for editing. The misactivated valine is translocated from the active site to the editing site, which sterically excludes the correctly activated isoleucine. The single editing site contains two valyl binding pockets, one specific for each substrate (Val-AMP or Val-tRNA(Ile)).</text>
</comment>
<dbReference type="GO" id="GO:0005524">
    <property type="term" value="F:ATP binding"/>
    <property type="evidence" value="ECO:0007669"/>
    <property type="project" value="UniProtKB-UniRule"/>
</dbReference>
<dbReference type="InterPro" id="IPR023585">
    <property type="entry name" value="Ile-tRNA-ligase_type1"/>
</dbReference>
<evidence type="ECO:0000256" key="6">
    <source>
        <dbReference type="ARBA" id="ARBA00022833"/>
    </source>
</evidence>
<dbReference type="InterPro" id="IPR002301">
    <property type="entry name" value="Ile-tRNA-ligase"/>
</dbReference>
<keyword evidence="4 12" id="KW-0479">Metal-binding</keyword>
<dbReference type="GO" id="GO:0005829">
    <property type="term" value="C:cytosol"/>
    <property type="evidence" value="ECO:0007669"/>
    <property type="project" value="TreeGrafter"/>
</dbReference>
<feature type="domain" description="Zinc finger FPG/IleRS-type" evidence="14">
    <location>
        <begin position="896"/>
        <end position="923"/>
    </location>
</feature>
<gene>
    <name evidence="12 16" type="primary">ileS</name>
    <name evidence="16" type="ORF">JW984_08145</name>
</gene>
<evidence type="ECO:0000256" key="1">
    <source>
        <dbReference type="ARBA" id="ARBA00006887"/>
    </source>
</evidence>
<feature type="short sequence motif" description="'KMSKS' region" evidence="12">
    <location>
        <begin position="603"/>
        <end position="607"/>
    </location>
</feature>
<feature type="binding site" evidence="12">
    <location>
        <position position="902"/>
    </location>
    <ligand>
        <name>Zn(2+)</name>
        <dbReference type="ChEBI" id="CHEBI:29105"/>
    </ligand>
</feature>
<keyword evidence="2 12" id="KW-0963">Cytoplasm</keyword>
<dbReference type="GO" id="GO:0000049">
    <property type="term" value="F:tRNA binding"/>
    <property type="evidence" value="ECO:0007669"/>
    <property type="project" value="InterPro"/>
</dbReference>
<evidence type="ECO:0000259" key="14">
    <source>
        <dbReference type="Pfam" id="PF06827"/>
    </source>
</evidence>
<keyword evidence="5 12" id="KW-0547">Nucleotide-binding</keyword>
<dbReference type="InterPro" id="IPR033708">
    <property type="entry name" value="Anticodon_Ile_BEm"/>
</dbReference>
<proteinExistence type="inferred from homology"/>
<dbReference type="InterPro" id="IPR050081">
    <property type="entry name" value="Ile-tRNA_ligase"/>
</dbReference>
<comment type="subunit">
    <text evidence="12">Monomer.</text>
</comment>